<reference evidence="6" key="1">
    <citation type="submission" date="2020-08" db="EMBL/GenBank/DDBJ databases">
        <title>Chromosome-level assembly of Southern catfish (Silurus meridionalis) provides insights into visual adaptation to the nocturnal and benthic lifestyles.</title>
        <authorList>
            <person name="Zhang Y."/>
            <person name="Wang D."/>
            <person name="Peng Z."/>
        </authorList>
    </citation>
    <scope>NUCLEOTIDE SEQUENCE</scope>
    <source>
        <strain evidence="6">SWU-2019-XX</strain>
        <tissue evidence="6">Muscle</tissue>
    </source>
</reference>
<keyword evidence="3" id="KW-0472">Membrane</keyword>
<comment type="function">
    <text evidence="4">Protein with pleiotropic attributes mediated in a cell-compartment- and tissue-specific manner, which include the plasma membrane-associated cell signaling functions, mitochondrial chaperone, and transcriptional co-regulator of transcription factors and sex steroid hormones in the nucleus.</text>
</comment>
<evidence type="ECO:0000313" key="6">
    <source>
        <dbReference type="EMBL" id="KAF7711786.1"/>
    </source>
</evidence>
<evidence type="ECO:0000256" key="1">
    <source>
        <dbReference type="ARBA" id="ARBA00004370"/>
    </source>
</evidence>
<dbReference type="EMBL" id="JABFDY010000001">
    <property type="protein sequence ID" value="KAF7711786.1"/>
    <property type="molecule type" value="Genomic_DNA"/>
</dbReference>
<evidence type="ECO:0000256" key="2">
    <source>
        <dbReference type="ARBA" id="ARBA00009658"/>
    </source>
</evidence>
<dbReference type="PANTHER" id="PTHR23222:SF1">
    <property type="entry name" value="PROHIBITIN-2"/>
    <property type="match status" value="1"/>
</dbReference>
<name>A0A8T0C0E5_SILME</name>
<dbReference type="InterPro" id="IPR000163">
    <property type="entry name" value="Prohibitin"/>
</dbReference>
<keyword evidence="7" id="KW-1185">Reference proteome</keyword>
<keyword evidence="5" id="KW-0999">Mitochondrion inner membrane</keyword>
<evidence type="ECO:0000313" key="7">
    <source>
        <dbReference type="Proteomes" id="UP000606274"/>
    </source>
</evidence>
<sequence>MDAILSEGLHYRIPWFQYPITYDIRAKPCRISFLTLSLFILRELFERAKDFNIILDDIAITELSFSREYSSCRGQISCPAGGTENSEKS</sequence>
<proteinExistence type="inferred from homology"/>
<evidence type="ECO:0000256" key="3">
    <source>
        <dbReference type="ARBA" id="ARBA00023136"/>
    </source>
</evidence>
<accession>A0A8T0C0E5</accession>
<evidence type="ECO:0000256" key="4">
    <source>
        <dbReference type="ARBA" id="ARBA00037479"/>
    </source>
</evidence>
<dbReference type="GO" id="GO:0007005">
    <property type="term" value="P:mitochondrion organization"/>
    <property type="evidence" value="ECO:0007669"/>
    <property type="project" value="TreeGrafter"/>
</dbReference>
<comment type="similarity">
    <text evidence="2 5">Belongs to the prohibitin family.</text>
</comment>
<dbReference type="AlphaFoldDB" id="A0A8T0C0E5"/>
<dbReference type="Proteomes" id="UP000606274">
    <property type="component" value="Unassembled WGS sequence"/>
</dbReference>
<gene>
    <name evidence="6" type="ORF">HF521_000797</name>
</gene>
<organism evidence="6 7">
    <name type="scientific">Silurus meridionalis</name>
    <name type="common">Southern catfish</name>
    <name type="synonym">Silurus soldatovi meridionalis</name>
    <dbReference type="NCBI Taxonomy" id="175797"/>
    <lineage>
        <taxon>Eukaryota</taxon>
        <taxon>Metazoa</taxon>
        <taxon>Chordata</taxon>
        <taxon>Craniata</taxon>
        <taxon>Vertebrata</taxon>
        <taxon>Euteleostomi</taxon>
        <taxon>Actinopterygii</taxon>
        <taxon>Neopterygii</taxon>
        <taxon>Teleostei</taxon>
        <taxon>Ostariophysi</taxon>
        <taxon>Siluriformes</taxon>
        <taxon>Siluridae</taxon>
        <taxon>Silurus</taxon>
    </lineage>
</organism>
<protein>
    <recommendedName>
        <fullName evidence="5">Prohibitin</fullName>
    </recommendedName>
</protein>
<dbReference type="PANTHER" id="PTHR23222">
    <property type="entry name" value="PROHIBITIN"/>
    <property type="match status" value="1"/>
</dbReference>
<dbReference type="GO" id="GO:0005743">
    <property type="term" value="C:mitochondrial inner membrane"/>
    <property type="evidence" value="ECO:0007669"/>
    <property type="project" value="UniProtKB-SubCell"/>
</dbReference>
<comment type="subcellular location">
    <subcellularLocation>
        <location evidence="1">Membrane</location>
    </subcellularLocation>
    <subcellularLocation>
        <location evidence="5">Mitochondrion inner membrane</location>
    </subcellularLocation>
</comment>
<keyword evidence="5" id="KW-0496">Mitochondrion</keyword>
<evidence type="ECO:0000256" key="5">
    <source>
        <dbReference type="RuleBase" id="RU366048"/>
    </source>
</evidence>
<comment type="caution">
    <text evidence="6">The sequence shown here is derived from an EMBL/GenBank/DDBJ whole genome shotgun (WGS) entry which is preliminary data.</text>
</comment>